<dbReference type="InterPro" id="IPR013324">
    <property type="entry name" value="RNA_pol_sigma_r3/r4-like"/>
</dbReference>
<evidence type="ECO:0000313" key="9">
    <source>
        <dbReference type="Proteomes" id="UP000663929"/>
    </source>
</evidence>
<dbReference type="Pfam" id="PF04542">
    <property type="entry name" value="Sigma70_r2"/>
    <property type="match status" value="1"/>
</dbReference>
<dbReference type="InterPro" id="IPR036388">
    <property type="entry name" value="WH-like_DNA-bd_sf"/>
</dbReference>
<dbReference type="Pfam" id="PF08281">
    <property type="entry name" value="Sigma70_r4_2"/>
    <property type="match status" value="1"/>
</dbReference>
<protein>
    <submittedName>
        <fullName evidence="8">RNA polymerase sigma factor</fullName>
    </submittedName>
</protein>
<dbReference type="InterPro" id="IPR007627">
    <property type="entry name" value="RNA_pol_sigma70_r2"/>
</dbReference>
<dbReference type="InterPro" id="IPR014284">
    <property type="entry name" value="RNA_pol_sigma-70_dom"/>
</dbReference>
<dbReference type="EMBL" id="CP071793">
    <property type="protein sequence ID" value="QTD47534.1"/>
    <property type="molecule type" value="Genomic_DNA"/>
</dbReference>
<dbReference type="Gene3D" id="1.10.1740.10">
    <property type="match status" value="1"/>
</dbReference>
<evidence type="ECO:0000256" key="4">
    <source>
        <dbReference type="ARBA" id="ARBA00023125"/>
    </source>
</evidence>
<dbReference type="PANTHER" id="PTHR43133:SF8">
    <property type="entry name" value="RNA POLYMERASE SIGMA FACTOR HI_1459-RELATED"/>
    <property type="match status" value="1"/>
</dbReference>
<evidence type="ECO:0000259" key="6">
    <source>
        <dbReference type="Pfam" id="PF04542"/>
    </source>
</evidence>
<feature type="domain" description="RNA polymerase sigma factor 70 region 4 type 2" evidence="7">
    <location>
        <begin position="163"/>
        <end position="214"/>
    </location>
</feature>
<feature type="domain" description="RNA polymerase sigma-70 region 2" evidence="6">
    <location>
        <begin position="59"/>
        <end position="126"/>
    </location>
</feature>
<name>A0A8A4TE83_SULCO</name>
<dbReference type="SUPFAM" id="SSF88946">
    <property type="entry name" value="Sigma2 domain of RNA polymerase sigma factors"/>
    <property type="match status" value="1"/>
</dbReference>
<dbReference type="PANTHER" id="PTHR43133">
    <property type="entry name" value="RNA POLYMERASE ECF-TYPE SIGMA FACTO"/>
    <property type="match status" value="1"/>
</dbReference>
<reference evidence="8" key="1">
    <citation type="submission" date="2021-03" db="EMBL/GenBank/DDBJ databases">
        <title>Acanthopleuribacteraceae sp. M133.</title>
        <authorList>
            <person name="Wang G."/>
        </authorList>
    </citation>
    <scope>NUCLEOTIDE SEQUENCE</scope>
    <source>
        <strain evidence="8">M133</strain>
    </source>
</reference>
<dbReference type="KEGG" id="scor:J3U87_18220"/>
<accession>A0A8A4TE83</accession>
<proteinExistence type="inferred from homology"/>
<dbReference type="GO" id="GO:0006352">
    <property type="term" value="P:DNA-templated transcription initiation"/>
    <property type="evidence" value="ECO:0007669"/>
    <property type="project" value="InterPro"/>
</dbReference>
<evidence type="ECO:0000256" key="2">
    <source>
        <dbReference type="ARBA" id="ARBA00023015"/>
    </source>
</evidence>
<organism evidence="8 9">
    <name type="scientific">Sulfidibacter corallicola</name>
    <dbReference type="NCBI Taxonomy" id="2818388"/>
    <lineage>
        <taxon>Bacteria</taxon>
        <taxon>Pseudomonadati</taxon>
        <taxon>Acidobacteriota</taxon>
        <taxon>Holophagae</taxon>
        <taxon>Acanthopleuribacterales</taxon>
        <taxon>Acanthopleuribacteraceae</taxon>
        <taxon>Sulfidibacter</taxon>
    </lineage>
</organism>
<dbReference type="GO" id="GO:0016987">
    <property type="term" value="F:sigma factor activity"/>
    <property type="evidence" value="ECO:0007669"/>
    <property type="project" value="UniProtKB-KW"/>
</dbReference>
<keyword evidence="3" id="KW-0731">Sigma factor</keyword>
<dbReference type="AlphaFoldDB" id="A0A8A4TE83"/>
<dbReference type="Gene3D" id="1.10.10.10">
    <property type="entry name" value="Winged helix-like DNA-binding domain superfamily/Winged helix DNA-binding domain"/>
    <property type="match status" value="1"/>
</dbReference>
<dbReference type="SUPFAM" id="SSF88659">
    <property type="entry name" value="Sigma3 and sigma4 domains of RNA polymerase sigma factors"/>
    <property type="match status" value="1"/>
</dbReference>
<keyword evidence="5" id="KW-0804">Transcription</keyword>
<evidence type="ECO:0000256" key="3">
    <source>
        <dbReference type="ARBA" id="ARBA00023082"/>
    </source>
</evidence>
<keyword evidence="2" id="KW-0805">Transcription regulation</keyword>
<keyword evidence="9" id="KW-1185">Reference proteome</keyword>
<evidence type="ECO:0000256" key="1">
    <source>
        <dbReference type="ARBA" id="ARBA00010641"/>
    </source>
</evidence>
<dbReference type="NCBIfam" id="TIGR02937">
    <property type="entry name" value="sigma70-ECF"/>
    <property type="match status" value="1"/>
</dbReference>
<dbReference type="InterPro" id="IPR039425">
    <property type="entry name" value="RNA_pol_sigma-70-like"/>
</dbReference>
<dbReference type="CDD" id="cd06171">
    <property type="entry name" value="Sigma70_r4"/>
    <property type="match status" value="1"/>
</dbReference>
<evidence type="ECO:0000259" key="7">
    <source>
        <dbReference type="Pfam" id="PF08281"/>
    </source>
</evidence>
<evidence type="ECO:0000313" key="8">
    <source>
        <dbReference type="EMBL" id="QTD47534.1"/>
    </source>
</evidence>
<keyword evidence="4" id="KW-0238">DNA-binding</keyword>
<dbReference type="RefSeq" id="WP_237377203.1">
    <property type="nucleotide sequence ID" value="NZ_CP071793.1"/>
</dbReference>
<gene>
    <name evidence="8" type="ORF">J3U87_18220</name>
</gene>
<comment type="similarity">
    <text evidence="1">Belongs to the sigma-70 factor family. ECF subfamily.</text>
</comment>
<sequence>MKLLRLWAVVVLSDDLRQTQAGTAGQEASFEALPTNDLPDHEGLMKAHFNGDPAAFPQLFEHYRHDLWCFLRYRMNSRHDAEDLFQDVCLKVFNKLDTLKDPNAFRSWLFAIAANAVRSFFRGRKKVVSLDRNYEDEDLPRFELAEEGPDAFRSLHVKREVQLLRECLVRLSERDREILLLDTVAEIPQREIADMFDMNLNTVKTIIRRARIKLARAMAEAEHDGQA</sequence>
<evidence type="ECO:0000256" key="5">
    <source>
        <dbReference type="ARBA" id="ARBA00023163"/>
    </source>
</evidence>
<dbReference type="InterPro" id="IPR013325">
    <property type="entry name" value="RNA_pol_sigma_r2"/>
</dbReference>
<dbReference type="GO" id="GO:0003677">
    <property type="term" value="F:DNA binding"/>
    <property type="evidence" value="ECO:0007669"/>
    <property type="project" value="UniProtKB-KW"/>
</dbReference>
<dbReference type="Proteomes" id="UP000663929">
    <property type="component" value="Chromosome"/>
</dbReference>
<dbReference type="InterPro" id="IPR013249">
    <property type="entry name" value="RNA_pol_sigma70_r4_t2"/>
</dbReference>